<feature type="chain" id="PRO_5045769517" evidence="1">
    <location>
        <begin position="26"/>
        <end position="161"/>
    </location>
</feature>
<feature type="signal peptide" evidence="1">
    <location>
        <begin position="1"/>
        <end position="25"/>
    </location>
</feature>
<keyword evidence="1" id="KW-0732">Signal</keyword>
<dbReference type="RefSeq" id="WP_379480062.1">
    <property type="nucleotide sequence ID" value="NZ_JBHLTL010000001.1"/>
</dbReference>
<dbReference type="InterPro" id="IPR003795">
    <property type="entry name" value="DUF192"/>
</dbReference>
<dbReference type="Gene3D" id="2.60.120.1140">
    <property type="entry name" value="Protein of unknown function DUF192"/>
    <property type="match status" value="1"/>
</dbReference>
<keyword evidence="3" id="KW-1185">Reference proteome</keyword>
<dbReference type="Pfam" id="PF02643">
    <property type="entry name" value="DUF192"/>
    <property type="match status" value="1"/>
</dbReference>
<reference evidence="2 3" key="1">
    <citation type="submission" date="2024-09" db="EMBL/GenBank/DDBJ databases">
        <authorList>
            <person name="Sun Q."/>
            <person name="Mori K."/>
        </authorList>
    </citation>
    <scope>NUCLEOTIDE SEQUENCE [LARGE SCALE GENOMIC DNA]</scope>
    <source>
        <strain evidence="2 3">NCAIM B.02537</strain>
    </source>
</reference>
<comment type="caution">
    <text evidence="2">The sequence shown here is derived from an EMBL/GenBank/DDBJ whole genome shotgun (WGS) entry which is preliminary data.</text>
</comment>
<dbReference type="PANTHER" id="PTHR37953">
    <property type="entry name" value="UPF0127 PROTEIN MJ1496"/>
    <property type="match status" value="1"/>
</dbReference>
<sequence>MTMRWNLLAPFTLLLVACSPSSGDAAPQSTQGTPAVHPTSGLPVIPLTVTHAGRKHTFQVEVASTSQQQAMGLMFRTAMGADEGMIFPMNPPRTASFWMKNTVIPLDIIYIGTDGRILNVADAQPYDLTPLYSAGVVKGVLELNAGRTKELGIGVGDVVNW</sequence>
<proteinExistence type="predicted"/>
<dbReference type="PROSITE" id="PS51257">
    <property type="entry name" value="PROKAR_LIPOPROTEIN"/>
    <property type="match status" value="1"/>
</dbReference>
<accession>A0ABV6PFI1</accession>
<protein>
    <submittedName>
        <fullName evidence="2">DUF192 domain-containing protein</fullName>
    </submittedName>
</protein>
<evidence type="ECO:0000313" key="3">
    <source>
        <dbReference type="Proteomes" id="UP001589943"/>
    </source>
</evidence>
<dbReference type="InterPro" id="IPR038695">
    <property type="entry name" value="Saro_0823-like_sf"/>
</dbReference>
<evidence type="ECO:0000313" key="2">
    <source>
        <dbReference type="EMBL" id="MFC0588565.1"/>
    </source>
</evidence>
<evidence type="ECO:0000256" key="1">
    <source>
        <dbReference type="SAM" id="SignalP"/>
    </source>
</evidence>
<organism evidence="2 3">
    <name type="scientific">Novosphingobium aquiterrae</name>
    <dbReference type="NCBI Taxonomy" id="624388"/>
    <lineage>
        <taxon>Bacteria</taxon>
        <taxon>Pseudomonadati</taxon>
        <taxon>Pseudomonadota</taxon>
        <taxon>Alphaproteobacteria</taxon>
        <taxon>Sphingomonadales</taxon>
        <taxon>Sphingomonadaceae</taxon>
        <taxon>Novosphingobium</taxon>
    </lineage>
</organism>
<dbReference type="Proteomes" id="UP001589943">
    <property type="component" value="Unassembled WGS sequence"/>
</dbReference>
<dbReference type="EMBL" id="JBHLTL010000001">
    <property type="protein sequence ID" value="MFC0588565.1"/>
    <property type="molecule type" value="Genomic_DNA"/>
</dbReference>
<gene>
    <name evidence="2" type="ORF">ACFFF7_04000</name>
</gene>
<dbReference type="PANTHER" id="PTHR37953:SF1">
    <property type="entry name" value="UPF0127 PROTEIN MJ1496"/>
    <property type="match status" value="1"/>
</dbReference>
<name>A0ABV6PFI1_9SPHN</name>